<accession>A0A518BHU2</accession>
<gene>
    <name evidence="3" type="primary">btuF</name>
    <name evidence="3" type="ORF">Pla133_16120</name>
</gene>
<dbReference type="Pfam" id="PF01497">
    <property type="entry name" value="Peripla_BP_2"/>
    <property type="match status" value="1"/>
</dbReference>
<keyword evidence="4" id="KW-1185">Reference proteome</keyword>
<dbReference type="RefSeq" id="WP_145064364.1">
    <property type="nucleotide sequence ID" value="NZ_CP036287.1"/>
</dbReference>
<evidence type="ECO:0000259" key="2">
    <source>
        <dbReference type="PROSITE" id="PS50983"/>
    </source>
</evidence>
<dbReference type="NCBIfam" id="NF038402">
    <property type="entry name" value="TroA_like"/>
    <property type="match status" value="1"/>
</dbReference>
<keyword evidence="1" id="KW-0732">Signal</keyword>
<dbReference type="PROSITE" id="PS50983">
    <property type="entry name" value="FE_B12_PBP"/>
    <property type="match status" value="1"/>
</dbReference>
<dbReference type="PANTHER" id="PTHR30535">
    <property type="entry name" value="VITAMIN B12-BINDING PROTEIN"/>
    <property type="match status" value="1"/>
</dbReference>
<organism evidence="3 4">
    <name type="scientific">Engelhardtia mirabilis</name>
    <dbReference type="NCBI Taxonomy" id="2528011"/>
    <lineage>
        <taxon>Bacteria</taxon>
        <taxon>Pseudomonadati</taxon>
        <taxon>Planctomycetota</taxon>
        <taxon>Planctomycetia</taxon>
        <taxon>Planctomycetia incertae sedis</taxon>
        <taxon>Engelhardtia</taxon>
    </lineage>
</organism>
<dbReference type="InterPro" id="IPR054828">
    <property type="entry name" value="Vit_B12_bind_prot"/>
</dbReference>
<protein>
    <submittedName>
        <fullName evidence="3">Vitamin B12-binding protein</fullName>
    </submittedName>
</protein>
<feature type="domain" description="Fe/B12 periplasmic-binding" evidence="2">
    <location>
        <begin position="2"/>
        <end position="262"/>
    </location>
</feature>
<name>A0A518BHU2_9BACT</name>
<dbReference type="InterPro" id="IPR002491">
    <property type="entry name" value="ABC_transptr_periplasmic_BD"/>
</dbReference>
<proteinExistence type="predicted"/>
<dbReference type="EMBL" id="CP036287">
    <property type="protein sequence ID" value="QDU66536.1"/>
    <property type="molecule type" value="Genomic_DNA"/>
</dbReference>
<dbReference type="SUPFAM" id="SSF53807">
    <property type="entry name" value="Helical backbone' metal receptor"/>
    <property type="match status" value="1"/>
</dbReference>
<evidence type="ECO:0000313" key="3">
    <source>
        <dbReference type="EMBL" id="QDU66536.1"/>
    </source>
</evidence>
<evidence type="ECO:0000313" key="4">
    <source>
        <dbReference type="Proteomes" id="UP000316921"/>
    </source>
</evidence>
<dbReference type="Gene3D" id="3.40.50.1980">
    <property type="entry name" value="Nitrogenase molybdenum iron protein domain"/>
    <property type="match status" value="2"/>
</dbReference>
<dbReference type="AlphaFoldDB" id="A0A518BHU2"/>
<sequence>MRVVSLCPSTTETLFELGVGASVVGRTKFCVEPAGRVEAVAVVGGTKDPKLDRIVALKPDLVLLNEEENRREDADSLRARGVPVLVTFPRDVAETAAALRTIAAAVGAVEAGERIAARIEALRGEIAARARNRAPVRFAYLIWRKPWMAAGAGTFVDALLATAGGVNVFCAGEERYPATTAADLASRAPDVILLSSEPFPFAAKHIDELCEQTGLARERFQLADGQLLSWHGSRTLLGLPHAEQCLALTRPAGARQRIDGET</sequence>
<reference evidence="3 4" key="1">
    <citation type="submission" date="2019-02" db="EMBL/GenBank/DDBJ databases">
        <title>Deep-cultivation of Planctomycetes and their phenomic and genomic characterization uncovers novel biology.</title>
        <authorList>
            <person name="Wiegand S."/>
            <person name="Jogler M."/>
            <person name="Boedeker C."/>
            <person name="Pinto D."/>
            <person name="Vollmers J."/>
            <person name="Rivas-Marin E."/>
            <person name="Kohn T."/>
            <person name="Peeters S.H."/>
            <person name="Heuer A."/>
            <person name="Rast P."/>
            <person name="Oberbeckmann S."/>
            <person name="Bunk B."/>
            <person name="Jeske O."/>
            <person name="Meyerdierks A."/>
            <person name="Storesund J.E."/>
            <person name="Kallscheuer N."/>
            <person name="Luecker S."/>
            <person name="Lage O.M."/>
            <person name="Pohl T."/>
            <person name="Merkel B.J."/>
            <person name="Hornburger P."/>
            <person name="Mueller R.-W."/>
            <person name="Bruemmer F."/>
            <person name="Labrenz M."/>
            <person name="Spormann A.M."/>
            <person name="Op den Camp H."/>
            <person name="Overmann J."/>
            <person name="Amann R."/>
            <person name="Jetten M.S.M."/>
            <person name="Mascher T."/>
            <person name="Medema M.H."/>
            <person name="Devos D.P."/>
            <person name="Kaster A.-K."/>
            <person name="Ovreas L."/>
            <person name="Rohde M."/>
            <person name="Galperin M.Y."/>
            <person name="Jogler C."/>
        </authorList>
    </citation>
    <scope>NUCLEOTIDE SEQUENCE [LARGE SCALE GENOMIC DNA]</scope>
    <source>
        <strain evidence="3 4">Pla133</strain>
    </source>
</reference>
<dbReference type="PANTHER" id="PTHR30535:SF35">
    <property type="entry name" value="PERIPLASMIC BINDING PROTEIN"/>
    <property type="match status" value="1"/>
</dbReference>
<evidence type="ECO:0000256" key="1">
    <source>
        <dbReference type="ARBA" id="ARBA00022729"/>
    </source>
</evidence>
<dbReference type="KEGG" id="pbap:Pla133_16120"/>
<dbReference type="Proteomes" id="UP000316921">
    <property type="component" value="Chromosome"/>
</dbReference>
<dbReference type="InterPro" id="IPR050902">
    <property type="entry name" value="ABC_Transporter_SBP"/>
</dbReference>